<dbReference type="InterPro" id="IPR013762">
    <property type="entry name" value="Integrase-like_cat_sf"/>
</dbReference>
<keyword evidence="1" id="KW-0233">DNA recombination</keyword>
<dbReference type="GO" id="GO:0015074">
    <property type="term" value="P:DNA integration"/>
    <property type="evidence" value="ECO:0007669"/>
    <property type="project" value="InterPro"/>
</dbReference>
<dbReference type="Proteomes" id="UP000254291">
    <property type="component" value="Unassembled WGS sequence"/>
</dbReference>
<organism evidence="3 4">
    <name type="scientific">Mycolicibacterium gilvum</name>
    <dbReference type="NCBI Taxonomy" id="1804"/>
    <lineage>
        <taxon>Bacteria</taxon>
        <taxon>Bacillati</taxon>
        <taxon>Actinomycetota</taxon>
        <taxon>Actinomycetes</taxon>
        <taxon>Mycobacteriales</taxon>
        <taxon>Mycobacteriaceae</taxon>
        <taxon>Mycolicibacterium</taxon>
    </lineage>
</organism>
<dbReference type="InterPro" id="IPR002104">
    <property type="entry name" value="Integrase_catalytic"/>
</dbReference>
<evidence type="ECO:0000259" key="2">
    <source>
        <dbReference type="PROSITE" id="PS51898"/>
    </source>
</evidence>
<feature type="domain" description="Tyr recombinase" evidence="2">
    <location>
        <begin position="1"/>
        <end position="112"/>
    </location>
</feature>
<protein>
    <submittedName>
        <fullName evidence="3">Phage integrase family protein</fullName>
    </submittedName>
</protein>
<accession>A0A378SNM1</accession>
<dbReference type="SUPFAM" id="SSF56349">
    <property type="entry name" value="DNA breaking-rejoining enzymes"/>
    <property type="match status" value="1"/>
</dbReference>
<dbReference type="GO" id="GO:0003677">
    <property type="term" value="F:DNA binding"/>
    <property type="evidence" value="ECO:0007669"/>
    <property type="project" value="InterPro"/>
</dbReference>
<evidence type="ECO:0000313" key="3">
    <source>
        <dbReference type="EMBL" id="STZ44402.1"/>
    </source>
</evidence>
<sequence length="129" mass="14169">MGSYIGAAHPVPEPDAHIFCSRAPGSPINQASVYVRFRSNLADAEIPHFTGGPHRHSLRHGFPVANLRRWAEAGTDVAAMLPYLACYLGHADLRGTQYYLRLTADAYPEVIAHQIRFGYVIPAPAEDQS</sequence>
<dbReference type="PROSITE" id="PS51898">
    <property type="entry name" value="TYR_RECOMBINASE"/>
    <property type="match status" value="1"/>
</dbReference>
<dbReference type="GO" id="GO:0006310">
    <property type="term" value="P:DNA recombination"/>
    <property type="evidence" value="ECO:0007669"/>
    <property type="project" value="UniProtKB-KW"/>
</dbReference>
<dbReference type="AlphaFoldDB" id="A0A378SNM1"/>
<dbReference type="Gene3D" id="1.10.443.10">
    <property type="entry name" value="Intergrase catalytic core"/>
    <property type="match status" value="1"/>
</dbReference>
<reference evidence="3 4" key="1">
    <citation type="submission" date="2018-06" db="EMBL/GenBank/DDBJ databases">
        <authorList>
            <consortium name="Pathogen Informatics"/>
            <person name="Doyle S."/>
        </authorList>
    </citation>
    <scope>NUCLEOTIDE SEQUENCE [LARGE SCALE GENOMIC DNA]</scope>
    <source>
        <strain evidence="3 4">NCTC10742</strain>
    </source>
</reference>
<evidence type="ECO:0000313" key="4">
    <source>
        <dbReference type="Proteomes" id="UP000254291"/>
    </source>
</evidence>
<proteinExistence type="predicted"/>
<dbReference type="EMBL" id="UGQM01000001">
    <property type="protein sequence ID" value="STZ44402.1"/>
    <property type="molecule type" value="Genomic_DNA"/>
</dbReference>
<name>A0A378SNM1_9MYCO</name>
<gene>
    <name evidence="3" type="ORF">NCTC10742_03636</name>
</gene>
<dbReference type="InterPro" id="IPR011010">
    <property type="entry name" value="DNA_brk_join_enz"/>
</dbReference>
<evidence type="ECO:0000256" key="1">
    <source>
        <dbReference type="ARBA" id="ARBA00023172"/>
    </source>
</evidence>